<name>A0A161X4K0_9CLOT</name>
<accession>A0A161X4K0</accession>
<dbReference type="EMBL" id="LWAE01000014">
    <property type="protein sequence ID" value="KZL88826.1"/>
    <property type="molecule type" value="Genomic_DNA"/>
</dbReference>
<protein>
    <submittedName>
        <fullName evidence="2">Uncharacterized protein</fullName>
    </submittedName>
</protein>
<feature type="transmembrane region" description="Helical" evidence="1">
    <location>
        <begin position="419"/>
        <end position="437"/>
    </location>
</feature>
<dbReference type="InterPro" id="IPR011041">
    <property type="entry name" value="Quinoprot_gluc/sorb_DH_b-prop"/>
</dbReference>
<evidence type="ECO:0000313" key="2">
    <source>
        <dbReference type="EMBL" id="KZL88826.1"/>
    </source>
</evidence>
<dbReference type="OrthoDB" id="9770043at2"/>
<keyword evidence="1" id="KW-0812">Transmembrane</keyword>
<dbReference type="Gene3D" id="2.120.10.30">
    <property type="entry name" value="TolB, C-terminal domain"/>
    <property type="match status" value="1"/>
</dbReference>
<sequence>MKNLFKKNLLKNLMVFIFIVLSVFWLLKYYSADYVTENIDIKDESLNCSVKYKGLENSVDFTVDKEGTYYIAYKDRIQVIEREGKSYDILKDKNLNICSIDHVDNKLYYFSGTKIFCHNLDNQESSEVINNIPSYGDYKNSIIKIRGDYLYIAVGSATNSGVVGEDNTWVKDNFYIHDVTPKDITLKGLNFGQEKTGAFQSYKTKSIKGQIIPEHFPGNASVVIYNLKTGNSETLAWGIRNITGMDFSSDGKLISSVGGMEDRGSRPIKGDTDYIYEIKKGVWYGWPDYSGGDPVTSPKFKTNKGVIPQFVLENHPTTNPPAPLYQHNSVGTIKSLAVDSNSALGQKNCIYFYDKLNNGIYGYIGTGAIKEEIKFNKNTSVSSIKFEGKTLSVLDSKGGCLYTIDKGEVNSGLKIGKSLYIYLLATIVFGIFVLLKFQKE</sequence>
<dbReference type="AlphaFoldDB" id="A0A161X4K0"/>
<reference evidence="2 3" key="1">
    <citation type="submission" date="2016-04" db="EMBL/GenBank/DDBJ databases">
        <title>Genome sequence of Clostridium magnum DSM 2767.</title>
        <authorList>
            <person name="Poehlein A."/>
            <person name="Uhlig R."/>
            <person name="Fischer R."/>
            <person name="Bahl H."/>
            <person name="Daniel R."/>
        </authorList>
    </citation>
    <scope>NUCLEOTIDE SEQUENCE [LARGE SCALE GENOMIC DNA]</scope>
    <source>
        <strain evidence="2 3">DSM 2767</strain>
    </source>
</reference>
<evidence type="ECO:0000256" key="1">
    <source>
        <dbReference type="SAM" id="Phobius"/>
    </source>
</evidence>
<dbReference type="RefSeq" id="WP_066630603.1">
    <property type="nucleotide sequence ID" value="NZ_FQXL01000035.1"/>
</dbReference>
<proteinExistence type="predicted"/>
<dbReference type="InterPro" id="IPR011042">
    <property type="entry name" value="6-blade_b-propeller_TolB-like"/>
</dbReference>
<keyword evidence="1" id="KW-0472">Membrane</keyword>
<dbReference type="STRING" id="1121326.CLMAG_59190"/>
<gene>
    <name evidence="2" type="ORF">CLMAG_59190</name>
</gene>
<organism evidence="2 3">
    <name type="scientific">Clostridium magnum DSM 2767</name>
    <dbReference type="NCBI Taxonomy" id="1121326"/>
    <lineage>
        <taxon>Bacteria</taxon>
        <taxon>Bacillati</taxon>
        <taxon>Bacillota</taxon>
        <taxon>Clostridia</taxon>
        <taxon>Eubacteriales</taxon>
        <taxon>Clostridiaceae</taxon>
        <taxon>Clostridium</taxon>
    </lineage>
</organism>
<dbReference type="Proteomes" id="UP000076603">
    <property type="component" value="Unassembled WGS sequence"/>
</dbReference>
<dbReference type="PATRIC" id="fig|1121326.3.peg.5986"/>
<dbReference type="SUPFAM" id="SSF50952">
    <property type="entry name" value="Soluble quinoprotein glucose dehydrogenase"/>
    <property type="match status" value="1"/>
</dbReference>
<keyword evidence="3" id="KW-1185">Reference proteome</keyword>
<evidence type="ECO:0000313" key="3">
    <source>
        <dbReference type="Proteomes" id="UP000076603"/>
    </source>
</evidence>
<keyword evidence="1" id="KW-1133">Transmembrane helix</keyword>
<comment type="caution">
    <text evidence="2">The sequence shown here is derived from an EMBL/GenBank/DDBJ whole genome shotgun (WGS) entry which is preliminary data.</text>
</comment>
<feature type="transmembrane region" description="Helical" evidence="1">
    <location>
        <begin position="12"/>
        <end position="30"/>
    </location>
</feature>